<feature type="signal peptide" evidence="1">
    <location>
        <begin position="1"/>
        <end position="24"/>
    </location>
</feature>
<feature type="chain" id="PRO_5043462784" evidence="1">
    <location>
        <begin position="25"/>
        <end position="189"/>
    </location>
</feature>
<evidence type="ECO:0000256" key="1">
    <source>
        <dbReference type="SAM" id="SignalP"/>
    </source>
</evidence>
<keyword evidence="3" id="KW-1185">Reference proteome</keyword>
<dbReference type="AlphaFoldDB" id="A0AAV8XDW7"/>
<dbReference type="InterPro" id="IPR006631">
    <property type="entry name" value="DM4_12"/>
</dbReference>
<evidence type="ECO:0000313" key="2">
    <source>
        <dbReference type="EMBL" id="KAJ8936658.1"/>
    </source>
</evidence>
<name>A0AAV8XDW7_9CUCU</name>
<dbReference type="EMBL" id="JAPWTK010000726">
    <property type="protein sequence ID" value="KAJ8936658.1"/>
    <property type="molecule type" value="Genomic_DNA"/>
</dbReference>
<proteinExistence type="predicted"/>
<dbReference type="Pfam" id="PF07841">
    <property type="entry name" value="DM4_12"/>
    <property type="match status" value="1"/>
</dbReference>
<reference evidence="2" key="1">
    <citation type="journal article" date="2023" name="Insect Mol. Biol.">
        <title>Genome sequencing provides insights into the evolution of gene families encoding plant cell wall-degrading enzymes in longhorned beetles.</title>
        <authorList>
            <person name="Shin N.R."/>
            <person name="Okamura Y."/>
            <person name="Kirsch R."/>
            <person name="Pauchet Y."/>
        </authorList>
    </citation>
    <scope>NUCLEOTIDE SEQUENCE</scope>
    <source>
        <strain evidence="2">AMC_N1</strain>
    </source>
</reference>
<accession>A0AAV8XDW7</accession>
<dbReference type="PANTHER" id="PTHR21398:SF22">
    <property type="entry name" value="IP12060P-RELATED"/>
    <property type="match status" value="1"/>
</dbReference>
<gene>
    <name evidence="2" type="ORF">NQ318_020638</name>
</gene>
<protein>
    <submittedName>
        <fullName evidence="2">Uncharacterized protein</fullName>
    </submittedName>
</protein>
<sequence>MPTKSSVTSFVVIFLGTIIERCSTDDYTVPNILKLRFREASTMGIFVAISFPIDLPGREVYYSHFFEAIHALPSNETSYEYPPLIERTLDRQMVYNAMEKKISSNGYPGRACLLRTICEVGQSAVDEVNGVLGEIIHILLTPSSTINNDLPPEYEEAEIQGRNHDCAGYNQNCTVSFLDFVTWIQGKQQ</sequence>
<dbReference type="Proteomes" id="UP001162162">
    <property type="component" value="Unassembled WGS sequence"/>
</dbReference>
<evidence type="ECO:0000313" key="3">
    <source>
        <dbReference type="Proteomes" id="UP001162162"/>
    </source>
</evidence>
<comment type="caution">
    <text evidence="2">The sequence shown here is derived from an EMBL/GenBank/DDBJ whole genome shotgun (WGS) entry which is preliminary data.</text>
</comment>
<organism evidence="2 3">
    <name type="scientific">Aromia moschata</name>
    <dbReference type="NCBI Taxonomy" id="1265417"/>
    <lineage>
        <taxon>Eukaryota</taxon>
        <taxon>Metazoa</taxon>
        <taxon>Ecdysozoa</taxon>
        <taxon>Arthropoda</taxon>
        <taxon>Hexapoda</taxon>
        <taxon>Insecta</taxon>
        <taxon>Pterygota</taxon>
        <taxon>Neoptera</taxon>
        <taxon>Endopterygota</taxon>
        <taxon>Coleoptera</taxon>
        <taxon>Polyphaga</taxon>
        <taxon>Cucujiformia</taxon>
        <taxon>Chrysomeloidea</taxon>
        <taxon>Cerambycidae</taxon>
        <taxon>Cerambycinae</taxon>
        <taxon>Callichromatini</taxon>
        <taxon>Aromia</taxon>
    </lineage>
</organism>
<dbReference type="SMART" id="SM00718">
    <property type="entry name" value="DM4_12"/>
    <property type="match status" value="1"/>
</dbReference>
<dbReference type="PANTHER" id="PTHR21398">
    <property type="entry name" value="AGAP007094-PA"/>
    <property type="match status" value="1"/>
</dbReference>
<keyword evidence="1" id="KW-0732">Signal</keyword>